<evidence type="ECO:0000313" key="3">
    <source>
        <dbReference type="WBParaSite" id="NBR_0000744601-mRNA-1"/>
    </source>
</evidence>
<keyword evidence="2" id="KW-1185">Reference proteome</keyword>
<dbReference type="AlphaFoldDB" id="A0A0N4XWY3"/>
<dbReference type="Proteomes" id="UP000271162">
    <property type="component" value="Unassembled WGS sequence"/>
</dbReference>
<organism evidence="3">
    <name type="scientific">Nippostrongylus brasiliensis</name>
    <name type="common">Rat hookworm</name>
    <dbReference type="NCBI Taxonomy" id="27835"/>
    <lineage>
        <taxon>Eukaryota</taxon>
        <taxon>Metazoa</taxon>
        <taxon>Ecdysozoa</taxon>
        <taxon>Nematoda</taxon>
        <taxon>Chromadorea</taxon>
        <taxon>Rhabditida</taxon>
        <taxon>Rhabditina</taxon>
        <taxon>Rhabditomorpha</taxon>
        <taxon>Strongyloidea</taxon>
        <taxon>Heligmosomidae</taxon>
        <taxon>Nippostrongylus</taxon>
    </lineage>
</organism>
<reference evidence="1 2" key="2">
    <citation type="submission" date="2018-11" db="EMBL/GenBank/DDBJ databases">
        <authorList>
            <consortium name="Pathogen Informatics"/>
        </authorList>
    </citation>
    <scope>NUCLEOTIDE SEQUENCE [LARGE SCALE GENOMIC DNA]</scope>
</reference>
<dbReference type="WBParaSite" id="NBR_0000744601-mRNA-1">
    <property type="protein sequence ID" value="NBR_0000744601-mRNA-1"/>
    <property type="gene ID" value="NBR_0000744601"/>
</dbReference>
<reference evidence="3" key="1">
    <citation type="submission" date="2017-02" db="UniProtKB">
        <authorList>
            <consortium name="WormBaseParasite"/>
        </authorList>
    </citation>
    <scope>IDENTIFICATION</scope>
</reference>
<evidence type="ECO:0000313" key="2">
    <source>
        <dbReference type="Proteomes" id="UP000271162"/>
    </source>
</evidence>
<gene>
    <name evidence="1" type="ORF">NBR_LOCUS7447</name>
</gene>
<dbReference type="EMBL" id="UYSL01019890">
    <property type="protein sequence ID" value="VDL71036.1"/>
    <property type="molecule type" value="Genomic_DNA"/>
</dbReference>
<name>A0A0N4XWY3_NIPBR</name>
<accession>A0A0N4XWY3</accession>
<proteinExistence type="predicted"/>
<evidence type="ECO:0000313" key="1">
    <source>
        <dbReference type="EMBL" id="VDL71036.1"/>
    </source>
</evidence>
<protein>
    <submittedName>
        <fullName evidence="1 3">Uncharacterized protein</fullName>
    </submittedName>
</protein>
<sequence length="70" mass="7727">MSSEPTSEGFVLCDSEEWCSVPLGLLPGGSIDNFTLIVDDDWVAAHVQTHKNDRKLYAILDEGEEEVMDA</sequence>
<dbReference type="STRING" id="27835.A0A0N4XWY3"/>